<protein>
    <recommendedName>
        <fullName evidence="1">N-acetyltransferase domain-containing protein</fullName>
    </recommendedName>
</protein>
<accession>A0A0M9GMA6</accession>
<sequence length="152" mass="16730">MTAVKIIHERAFERSFEAELVESLLFDKRATLDMAAIIDGQIVGHALLTALDGQDGALALAPLAVDPDWRDFLIGTELVRRLIDDAKDQGWKSIFVLGDPVYYGRFGFSSELADCVDCVFQCRELQALELEEGALANVSGPLIYPPQFSAEP</sequence>
<dbReference type="AlphaFoldDB" id="A0A0M9GMA6"/>
<dbReference type="GO" id="GO:0016747">
    <property type="term" value="F:acyltransferase activity, transferring groups other than amino-acyl groups"/>
    <property type="evidence" value="ECO:0007669"/>
    <property type="project" value="InterPro"/>
</dbReference>
<dbReference type="SUPFAM" id="SSF55729">
    <property type="entry name" value="Acyl-CoA N-acyltransferases (Nat)"/>
    <property type="match status" value="1"/>
</dbReference>
<organism evidence="2 3">
    <name type="scientific">Ahrensia marina</name>
    <dbReference type="NCBI Taxonomy" id="1514904"/>
    <lineage>
        <taxon>Bacteria</taxon>
        <taxon>Pseudomonadati</taxon>
        <taxon>Pseudomonadota</taxon>
        <taxon>Alphaproteobacteria</taxon>
        <taxon>Hyphomicrobiales</taxon>
        <taxon>Ahrensiaceae</taxon>
        <taxon>Ahrensia</taxon>
    </lineage>
</organism>
<dbReference type="Gene3D" id="3.40.630.30">
    <property type="match status" value="1"/>
</dbReference>
<dbReference type="InterPro" id="IPR000182">
    <property type="entry name" value="GNAT_dom"/>
</dbReference>
<dbReference type="InterPro" id="IPR016181">
    <property type="entry name" value="Acyl_CoA_acyltransferase"/>
</dbReference>
<evidence type="ECO:0000313" key="3">
    <source>
        <dbReference type="Proteomes" id="UP000038011"/>
    </source>
</evidence>
<dbReference type="PROSITE" id="PS51186">
    <property type="entry name" value="GNAT"/>
    <property type="match status" value="1"/>
</dbReference>
<dbReference type="PATRIC" id="fig|1514904.3.peg.1224"/>
<feature type="domain" description="N-acetyltransferase" evidence="1">
    <location>
        <begin position="1"/>
        <end position="129"/>
    </location>
</feature>
<evidence type="ECO:0000259" key="1">
    <source>
        <dbReference type="PROSITE" id="PS51186"/>
    </source>
</evidence>
<reference evidence="2 3" key="1">
    <citation type="submission" date="2015-01" db="EMBL/GenBank/DDBJ databases">
        <title>Ahrensia donghaiensis sp. nov., a novel dimethylsulphoniopropionate-cleavage bacterium isolated from seawater and emended descriptions of the genus Ahrensia and Ahrensia kielensis.</title>
        <authorList>
            <person name="Liu J."/>
        </authorList>
    </citation>
    <scope>NUCLEOTIDE SEQUENCE [LARGE SCALE GENOMIC DNA]</scope>
    <source>
        <strain evidence="2 3">LZD062</strain>
    </source>
</reference>
<dbReference type="CDD" id="cd04301">
    <property type="entry name" value="NAT_SF"/>
    <property type="match status" value="1"/>
</dbReference>
<comment type="caution">
    <text evidence="2">The sequence shown here is derived from an EMBL/GenBank/DDBJ whole genome shotgun (WGS) entry which is preliminary data.</text>
</comment>
<name>A0A0M9GMA6_9HYPH</name>
<keyword evidence="3" id="KW-1185">Reference proteome</keyword>
<proteinExistence type="predicted"/>
<dbReference type="Pfam" id="PF00583">
    <property type="entry name" value="Acetyltransf_1"/>
    <property type="match status" value="1"/>
</dbReference>
<dbReference type="Proteomes" id="UP000038011">
    <property type="component" value="Unassembled WGS sequence"/>
</dbReference>
<dbReference type="EMBL" id="JXMU01000017">
    <property type="protein sequence ID" value="KPB00786.1"/>
    <property type="molecule type" value="Genomic_DNA"/>
</dbReference>
<evidence type="ECO:0000313" key="2">
    <source>
        <dbReference type="EMBL" id="KPB00786.1"/>
    </source>
</evidence>
<dbReference type="STRING" id="1514904.SU32_11905"/>
<gene>
    <name evidence="2" type="ORF">SU32_11905</name>
</gene>